<dbReference type="EMBL" id="JACJJL010000001">
    <property type="protein sequence ID" value="MBM6660365.1"/>
    <property type="molecule type" value="Genomic_DNA"/>
</dbReference>
<dbReference type="InterPro" id="IPR011697">
    <property type="entry name" value="Peptidase_C26"/>
</dbReference>
<evidence type="ECO:0000313" key="2">
    <source>
        <dbReference type="Proteomes" id="UP000764045"/>
    </source>
</evidence>
<dbReference type="AlphaFoldDB" id="A0A938WL47"/>
<dbReference type="InterPro" id="IPR029062">
    <property type="entry name" value="Class_I_gatase-like"/>
</dbReference>
<dbReference type="GO" id="GO:0006508">
    <property type="term" value="P:proteolysis"/>
    <property type="evidence" value="ECO:0007669"/>
    <property type="project" value="InterPro"/>
</dbReference>
<gene>
    <name evidence="1" type="ORF">H6B30_01100</name>
</gene>
<dbReference type="PANTHER" id="PTHR10443">
    <property type="entry name" value="MICROSOMAL DIPEPTIDASE"/>
    <property type="match status" value="1"/>
</dbReference>
<dbReference type="CDD" id="cd01301">
    <property type="entry name" value="rDP_like"/>
    <property type="match status" value="1"/>
</dbReference>
<dbReference type="InterPro" id="IPR032466">
    <property type="entry name" value="Metal_Hydrolase"/>
</dbReference>
<dbReference type="GO" id="GO:0070573">
    <property type="term" value="F:metallodipeptidase activity"/>
    <property type="evidence" value="ECO:0007669"/>
    <property type="project" value="InterPro"/>
</dbReference>
<evidence type="ECO:0000313" key="1">
    <source>
        <dbReference type="EMBL" id="MBM6660365.1"/>
    </source>
</evidence>
<proteinExistence type="predicted"/>
<organism evidence="1 2">
    <name type="scientific">Marseilla massiliensis</name>
    <dbReference type="NCBI Taxonomy" id="1841864"/>
    <lineage>
        <taxon>Bacteria</taxon>
        <taxon>Pseudomonadati</taxon>
        <taxon>Bacteroidota</taxon>
        <taxon>Bacteroidia</taxon>
        <taxon>Bacteroidales</taxon>
        <taxon>Prevotellaceae</taxon>
        <taxon>Marseilla</taxon>
    </lineage>
</organism>
<reference evidence="1 2" key="1">
    <citation type="journal article" date="2021" name="Sci. Rep.">
        <title>The distribution of antibiotic resistance genes in chicken gut microbiota commensals.</title>
        <authorList>
            <person name="Juricova H."/>
            <person name="Matiasovicova J."/>
            <person name="Kubasova T."/>
            <person name="Cejkova D."/>
            <person name="Rychlik I."/>
        </authorList>
    </citation>
    <scope>NUCLEOTIDE SEQUENCE [LARGE SCALE GENOMIC DNA]</scope>
    <source>
        <strain evidence="1 2">An819</strain>
    </source>
</reference>
<dbReference type="Gene3D" id="3.20.20.140">
    <property type="entry name" value="Metal-dependent hydrolases"/>
    <property type="match status" value="1"/>
</dbReference>
<dbReference type="PROSITE" id="PS51365">
    <property type="entry name" value="RENAL_DIPEPTIDASE_2"/>
    <property type="match status" value="1"/>
</dbReference>
<name>A0A938WL47_9BACT</name>
<dbReference type="SUPFAM" id="SSF52317">
    <property type="entry name" value="Class I glutamine amidotransferase-like"/>
    <property type="match status" value="1"/>
</dbReference>
<sequence length="584" mass="62999">MDRFDIDAHLESAYAGFPEAQERPVIGITGNYASPECKLAEGYYKSVVAAGGTPLIIPPVADTAAIISALDRVDALLLSGGADINPLFCGEEPQPALHSINSERDLPELLTIRLAYNRQLPMLGICRGIQALAMALGGRVEQDIAGKATVKHSQDADRSEPTHTVSIAEGSTLHSIYGTDRLAVNSFHHQAVAEAGKRFRVTATAADGTVEAIESNELKSIVGVQWHPECMADGDRLFGWLVAEAASYRKARKVHDRVLTLDTHCDTPMFFAQGVDFGRRDPRLLVDLHKMDEGRQDATIMVAYLPQPKPGERFADVVPFAADSPGAYADLIFDKIEAMVAANSGCVAIARTPQELADNKRRGLKSIMLGIENGLALGTDTASVARYRQRGVVYVTLCHNGDNDLCDSARGCNTHGGVSRLGADMIAEMNRRGVMVDLSHASERSFYDALDMSRLPIVCSHSSSRALCDHPRNLTDDQMRALAAKGGVAQTTLYHGFLRTDGEATVLDAMAHLEHAIAVMGIDHVGIGTDFDGDGGVKGFESSSEAISFTRRLLARRYSEADIQKIWGGNFLRVMAQVQAAAEA</sequence>
<dbReference type="CDD" id="cd01745">
    <property type="entry name" value="GATase1_2"/>
    <property type="match status" value="1"/>
</dbReference>
<dbReference type="Proteomes" id="UP000764045">
    <property type="component" value="Unassembled WGS sequence"/>
</dbReference>
<dbReference type="PROSITE" id="PS51273">
    <property type="entry name" value="GATASE_TYPE_1"/>
    <property type="match status" value="1"/>
</dbReference>
<keyword evidence="2" id="KW-1185">Reference proteome</keyword>
<dbReference type="SUPFAM" id="SSF51556">
    <property type="entry name" value="Metallo-dependent hydrolases"/>
    <property type="match status" value="1"/>
</dbReference>
<comment type="caution">
    <text evidence="1">The sequence shown here is derived from an EMBL/GenBank/DDBJ whole genome shotgun (WGS) entry which is preliminary data.</text>
</comment>
<dbReference type="Gene3D" id="3.40.50.880">
    <property type="match status" value="1"/>
</dbReference>
<dbReference type="Pfam" id="PF07722">
    <property type="entry name" value="Peptidase_C26"/>
    <property type="match status" value="1"/>
</dbReference>
<protein>
    <submittedName>
        <fullName evidence="1">Membrane dipeptidase</fullName>
    </submittedName>
</protein>
<dbReference type="InterPro" id="IPR008257">
    <property type="entry name" value="Pept_M19"/>
</dbReference>
<accession>A0A938WL47</accession>
<dbReference type="RefSeq" id="WP_205107046.1">
    <property type="nucleotide sequence ID" value="NZ_JACJJL010000001.1"/>
</dbReference>
<dbReference type="PANTHER" id="PTHR10443:SF12">
    <property type="entry name" value="DIPEPTIDASE"/>
    <property type="match status" value="1"/>
</dbReference>
<dbReference type="Pfam" id="PF01244">
    <property type="entry name" value="Peptidase_M19"/>
    <property type="match status" value="1"/>
</dbReference>